<dbReference type="Gene3D" id="3.40.190.10">
    <property type="entry name" value="Periplasmic binding protein-like II"/>
    <property type="match status" value="2"/>
</dbReference>
<dbReference type="eggNOG" id="arCOG00154">
    <property type="taxonomic scope" value="Archaea"/>
</dbReference>
<dbReference type="STRING" id="797210.Halxa_4128"/>
<evidence type="ECO:0000256" key="1">
    <source>
        <dbReference type="ARBA" id="ARBA00008520"/>
    </source>
</evidence>
<sequence>MRHTRRTVIKGMGTAGVTVGLAGCIVSDDSTGNGNGNGSDGGSSTQLWHTLAEGEADLLETYIAQFEEETDHDIAAEEVSELNEQLNTSLPVGEGPDIFTHAHDWVGPFEDRGWLYDVSDDLTIDIDETYTDTALEAATWQDGVYGLPYAAETVGLLYNRDLVDSPPETLDEMVEVMEDHHDPDDGQYGVAYPLADPYFASAWIHAFGGYLYDDEADELGHELDETIEGVELLVDSFWPYAAADPSYESQIAVFNDGNAPFVIVGPWEVSGFRDSGIDVGIARLPTVDGGDPSPYTGVQLWYFTQELEDGEALATSREFAEWYTTTDNVILSNADELGYIPVHADLSESDELSDEVAAFAENVSIGEVMPTSPKMERVWEPTRDALERILNGEEEARPAFEQAAEEIRAAWEENDL</sequence>
<dbReference type="PROSITE" id="PS51257">
    <property type="entry name" value="PROKAR_LIPOPROTEIN"/>
    <property type="match status" value="1"/>
</dbReference>
<dbReference type="CDD" id="cd13657">
    <property type="entry name" value="PBP2_Maltodextrin"/>
    <property type="match status" value="1"/>
</dbReference>
<dbReference type="GO" id="GO:0055052">
    <property type="term" value="C:ATP-binding cassette (ABC) transporter complex, substrate-binding subunit-containing"/>
    <property type="evidence" value="ECO:0007669"/>
    <property type="project" value="TreeGrafter"/>
</dbReference>
<evidence type="ECO:0000256" key="4">
    <source>
        <dbReference type="ARBA" id="ARBA00022729"/>
    </source>
</evidence>
<dbReference type="PANTHER" id="PTHR30061:SF50">
    <property type="entry name" value="MALTOSE_MALTODEXTRIN-BINDING PERIPLASMIC PROTEIN"/>
    <property type="match status" value="1"/>
</dbReference>
<evidence type="ECO:0000313" key="6">
    <source>
        <dbReference type="Proteomes" id="UP000006794"/>
    </source>
</evidence>
<comment type="similarity">
    <text evidence="1">Belongs to the bacterial solute-binding protein 1 family.</text>
</comment>
<dbReference type="HOGENOM" id="CLU_031285_17_1_2"/>
<dbReference type="AlphaFoldDB" id="F8D4X1"/>
<dbReference type="EMBL" id="CP002839">
    <property type="protein sequence ID" value="AEH38732.1"/>
    <property type="molecule type" value="Genomic_DNA"/>
</dbReference>
<keyword evidence="4" id="KW-0732">Signal</keyword>
<dbReference type="RefSeq" id="WP_013881618.1">
    <property type="nucleotide sequence ID" value="NC_015666.1"/>
</dbReference>
<dbReference type="GO" id="GO:0015768">
    <property type="term" value="P:maltose transport"/>
    <property type="evidence" value="ECO:0007669"/>
    <property type="project" value="TreeGrafter"/>
</dbReference>
<protein>
    <submittedName>
        <fullName evidence="5">Extracellular solute-binding protein family 1</fullName>
    </submittedName>
</protein>
<keyword evidence="2" id="KW-0813">Transport</keyword>
<proteinExistence type="inferred from homology"/>
<keyword evidence="3" id="KW-0762">Sugar transport</keyword>
<organism evidence="5 6">
    <name type="scientific">Halopiger xanaduensis (strain DSM 18323 / JCM 14033 / SH-6)</name>
    <dbReference type="NCBI Taxonomy" id="797210"/>
    <lineage>
        <taxon>Archaea</taxon>
        <taxon>Methanobacteriati</taxon>
        <taxon>Methanobacteriota</taxon>
        <taxon>Stenosarchaea group</taxon>
        <taxon>Halobacteria</taxon>
        <taxon>Halobacteriales</taxon>
        <taxon>Natrialbaceae</taxon>
        <taxon>Halopiger</taxon>
    </lineage>
</organism>
<dbReference type="GO" id="GO:1901982">
    <property type="term" value="F:maltose binding"/>
    <property type="evidence" value="ECO:0007669"/>
    <property type="project" value="TreeGrafter"/>
</dbReference>
<dbReference type="InterPro" id="IPR006059">
    <property type="entry name" value="SBP"/>
</dbReference>
<evidence type="ECO:0000256" key="3">
    <source>
        <dbReference type="ARBA" id="ARBA00022597"/>
    </source>
</evidence>
<dbReference type="GO" id="GO:0015144">
    <property type="term" value="F:carbohydrate transmembrane transporter activity"/>
    <property type="evidence" value="ECO:0007669"/>
    <property type="project" value="InterPro"/>
</dbReference>
<dbReference type="OrthoDB" id="42146at2157"/>
<dbReference type="PANTHER" id="PTHR30061">
    <property type="entry name" value="MALTOSE-BINDING PERIPLASMIC PROTEIN"/>
    <property type="match status" value="1"/>
</dbReference>
<dbReference type="KEGG" id="hxa:Halxa_4128"/>
<reference evidence="5 6" key="1">
    <citation type="journal article" date="2012" name="Stand. Genomic Sci.">
        <title>Complete genome sequence of Halopiger xanaduensis type strain (SH-6(T)).</title>
        <authorList>
            <person name="Anderson I."/>
            <person name="Tindall B.J."/>
            <person name="Rohde M."/>
            <person name="Lucas S."/>
            <person name="Han J."/>
            <person name="Lapidus A."/>
            <person name="Cheng J.F."/>
            <person name="Goodwin L."/>
            <person name="Pitluck S."/>
            <person name="Peters L."/>
            <person name="Pati A."/>
            <person name="Mikhailova N."/>
            <person name="Pagani I."/>
            <person name="Teshima H."/>
            <person name="Han C."/>
            <person name="Tapia R."/>
            <person name="Land M."/>
            <person name="Woyke T."/>
            <person name="Klenk H.P."/>
            <person name="Kyrpides N."/>
            <person name="Ivanova N."/>
        </authorList>
    </citation>
    <scope>NUCLEOTIDE SEQUENCE [LARGE SCALE GENOMIC DNA]</scope>
    <source>
        <strain evidence="6">DSM 18323 / JCM 14033 / SH-6</strain>
    </source>
</reference>
<keyword evidence="6" id="KW-1185">Reference proteome</keyword>
<dbReference type="Proteomes" id="UP000006794">
    <property type="component" value="Chromosome"/>
</dbReference>
<dbReference type="InterPro" id="IPR006060">
    <property type="entry name" value="Maltose/Cyclodextrin-bd"/>
</dbReference>
<dbReference type="PRINTS" id="PR00181">
    <property type="entry name" value="MALTOSEBP"/>
</dbReference>
<gene>
    <name evidence="5" type="ordered locus">Halxa_4128</name>
</gene>
<name>F8D4X1_HALXS</name>
<accession>F8D4X1</accession>
<evidence type="ECO:0000256" key="2">
    <source>
        <dbReference type="ARBA" id="ARBA00022448"/>
    </source>
</evidence>
<dbReference type="Pfam" id="PF13416">
    <property type="entry name" value="SBP_bac_8"/>
    <property type="match status" value="1"/>
</dbReference>
<dbReference type="GO" id="GO:0042956">
    <property type="term" value="P:maltodextrin transmembrane transport"/>
    <property type="evidence" value="ECO:0007669"/>
    <property type="project" value="TreeGrafter"/>
</dbReference>
<dbReference type="GeneID" id="10799069"/>
<evidence type="ECO:0000313" key="5">
    <source>
        <dbReference type="EMBL" id="AEH38732.1"/>
    </source>
</evidence>
<dbReference type="SUPFAM" id="SSF53850">
    <property type="entry name" value="Periplasmic binding protein-like II"/>
    <property type="match status" value="1"/>
</dbReference>